<accession>A0AAV2Z5A6</accession>
<sequence>MVLMTTKMAQRMGVMALRRGLQASQRTTTAAHALVASRAYSGNREYPRIEDSVPVLATKLNKIGAMLSIPTAAIYLTNQKLEYLVRHMKDTTELKEVHKVMLLADAKFVYPSTYTIGTYVNACLKQGEAGLALEFVRKADNMRHYIPKQSLVRIMAHYAEQGEQDVVEEITARMAALGIEPSFKVYNFLIANAKKQNKFDDAVALAKKAAADREINAHTLLTLVDGLEGEALQEQIPLIKYLMASGDVYANDKLTQLLASN</sequence>
<dbReference type="AlphaFoldDB" id="A0AAV2Z5A6"/>
<comment type="caution">
    <text evidence="1">The sequence shown here is derived from an EMBL/GenBank/DDBJ whole genome shotgun (WGS) entry which is preliminary data.</text>
</comment>
<dbReference type="Proteomes" id="UP001146120">
    <property type="component" value="Unassembled WGS sequence"/>
</dbReference>
<proteinExistence type="predicted"/>
<evidence type="ECO:0000313" key="1">
    <source>
        <dbReference type="EMBL" id="DBA00932.1"/>
    </source>
</evidence>
<evidence type="ECO:0000313" key="2">
    <source>
        <dbReference type="Proteomes" id="UP001146120"/>
    </source>
</evidence>
<organism evidence="1 2">
    <name type="scientific">Lagenidium giganteum</name>
    <dbReference type="NCBI Taxonomy" id="4803"/>
    <lineage>
        <taxon>Eukaryota</taxon>
        <taxon>Sar</taxon>
        <taxon>Stramenopiles</taxon>
        <taxon>Oomycota</taxon>
        <taxon>Peronosporomycetes</taxon>
        <taxon>Pythiales</taxon>
        <taxon>Pythiaceae</taxon>
    </lineage>
</organism>
<name>A0AAV2Z5A6_9STRA</name>
<dbReference type="EMBL" id="DAKRPA010000056">
    <property type="protein sequence ID" value="DBA00932.1"/>
    <property type="molecule type" value="Genomic_DNA"/>
</dbReference>
<gene>
    <name evidence="1" type="ORF">N0F65_006132</name>
</gene>
<reference evidence="1" key="2">
    <citation type="journal article" date="2023" name="Microbiol Resour">
        <title>Decontamination and Annotation of the Draft Genome Sequence of the Oomycete Lagenidium giganteum ARSEF 373.</title>
        <authorList>
            <person name="Morgan W.R."/>
            <person name="Tartar A."/>
        </authorList>
    </citation>
    <scope>NUCLEOTIDE SEQUENCE</scope>
    <source>
        <strain evidence="1">ARSEF 373</strain>
    </source>
</reference>
<evidence type="ECO:0008006" key="3">
    <source>
        <dbReference type="Google" id="ProtNLM"/>
    </source>
</evidence>
<reference evidence="1" key="1">
    <citation type="submission" date="2022-11" db="EMBL/GenBank/DDBJ databases">
        <authorList>
            <person name="Morgan W.R."/>
            <person name="Tartar A."/>
        </authorList>
    </citation>
    <scope>NUCLEOTIDE SEQUENCE</scope>
    <source>
        <strain evidence="1">ARSEF 373</strain>
    </source>
</reference>
<protein>
    <recommendedName>
        <fullName evidence="3">Pentacotripeptide-repeat region of PRORP domain-containing protein</fullName>
    </recommendedName>
</protein>
<dbReference type="Gene3D" id="1.25.40.10">
    <property type="entry name" value="Tetratricopeptide repeat domain"/>
    <property type="match status" value="1"/>
</dbReference>
<keyword evidence="2" id="KW-1185">Reference proteome</keyword>
<dbReference type="InterPro" id="IPR011990">
    <property type="entry name" value="TPR-like_helical_dom_sf"/>
</dbReference>